<dbReference type="InterPro" id="IPR001919">
    <property type="entry name" value="CBD2"/>
</dbReference>
<evidence type="ECO:0000256" key="2">
    <source>
        <dbReference type="ARBA" id="ARBA00023326"/>
    </source>
</evidence>
<feature type="region of interest" description="Disordered" evidence="3">
    <location>
        <begin position="155"/>
        <end position="254"/>
    </location>
</feature>
<dbReference type="InterPro" id="IPR006311">
    <property type="entry name" value="TAT_signal"/>
</dbReference>
<evidence type="ECO:0000259" key="4">
    <source>
        <dbReference type="PROSITE" id="PS51173"/>
    </source>
</evidence>
<reference evidence="6" key="1">
    <citation type="submission" date="2022-10" db="EMBL/GenBank/DDBJ databases">
        <title>The complete genomes of actinobacterial strains from the NBC collection.</title>
        <authorList>
            <person name="Joergensen T.S."/>
            <person name="Alvarez Arevalo M."/>
            <person name="Sterndorff E.B."/>
            <person name="Faurdal D."/>
            <person name="Vuksanovic O."/>
            <person name="Mourched A.-S."/>
            <person name="Charusanti P."/>
            <person name="Shaw S."/>
            <person name="Blin K."/>
            <person name="Weber T."/>
        </authorList>
    </citation>
    <scope>NUCLEOTIDE SEQUENCE</scope>
    <source>
        <strain evidence="6">NBC_00222</strain>
    </source>
</reference>
<keyword evidence="2" id="KW-0624">Polysaccharide degradation</keyword>
<sequence>MTTQQPHRRPGGRRRRSRRGTVLGASAVAAALVAGGVVVLASSASAAPLGAVYTRTSGWDSGYTGQYLVTNPADHAIEDWTLTFDLPAGAKIDSLWNATFTAEGGHITVRPELWSKRLEPGRSVVVGYVAQGAGAAQAEPGNCLINKTSCKAGDGTVPTPSGRPTGTATASASASPSASVPATATATASASASATGTARPSTGAPSPTGTATARPTTPTTPLPTATTTATAAPTTPVPTTPAPTATATGTPAGGGRFAPYVDTSLYPPYDLVATAKATGVKDFTLAFVVSGGGCTPKWGGVTELADDAVAARIGALRAIGGDVRVSFGGANGSELALACSSVADLTAVYQRTVDTFGLTRLDFDVEGGAIANTAANTRRAQAVAQLQKNAAAKGKALDVSFTLPALPSGLTQEGVNLVADAKNNGVTIGAVNIMAMDFGDGVAPDPQGRMGTYAIAAATATQAQVKSVLGLDDAAAWRRVAVTPMIGVNDVASEVFTVADAKQLAEFARSKHLAWLAMWSGTRDKACEGGAKAYADASCSSIVQQPLDFTRALGAYTG</sequence>
<dbReference type="PANTHER" id="PTHR42976">
    <property type="entry name" value="BIFUNCTIONAL CHITINASE/LYSOZYME-RELATED"/>
    <property type="match status" value="1"/>
</dbReference>
<evidence type="ECO:0000313" key="6">
    <source>
        <dbReference type="EMBL" id="WUQ85999.1"/>
    </source>
</evidence>
<accession>A0ABZ1U6Y6</accession>
<dbReference type="PANTHER" id="PTHR42976:SF1">
    <property type="entry name" value="GH18 DOMAIN-CONTAINING PROTEIN-RELATED"/>
    <property type="match status" value="1"/>
</dbReference>
<evidence type="ECO:0000256" key="3">
    <source>
        <dbReference type="SAM" id="MobiDB-lite"/>
    </source>
</evidence>
<gene>
    <name evidence="6" type="ORF">OHA16_25355</name>
</gene>
<feature type="domain" description="GH18" evidence="5">
    <location>
        <begin position="255"/>
        <end position="558"/>
    </location>
</feature>
<keyword evidence="7" id="KW-1185">Reference proteome</keyword>
<dbReference type="InterPro" id="IPR012291">
    <property type="entry name" value="CBM2_carb-bd_dom_sf"/>
</dbReference>
<dbReference type="SMART" id="SM00637">
    <property type="entry name" value="CBD_II"/>
    <property type="match status" value="1"/>
</dbReference>
<protein>
    <submittedName>
        <fullName evidence="6">Cellulose binding domain-containing protein</fullName>
    </submittedName>
</protein>
<dbReference type="PROSITE" id="PS51318">
    <property type="entry name" value="TAT"/>
    <property type="match status" value="1"/>
</dbReference>
<evidence type="ECO:0000259" key="5">
    <source>
        <dbReference type="PROSITE" id="PS51910"/>
    </source>
</evidence>
<dbReference type="InterPro" id="IPR001223">
    <property type="entry name" value="Glyco_hydro18_cat"/>
</dbReference>
<feature type="compositionally biased region" description="Low complexity" evidence="3">
    <location>
        <begin position="162"/>
        <end position="234"/>
    </location>
</feature>
<organism evidence="6 7">
    <name type="scientific">Kitasatospora purpeofusca</name>
    <dbReference type="NCBI Taxonomy" id="67352"/>
    <lineage>
        <taxon>Bacteria</taxon>
        <taxon>Bacillati</taxon>
        <taxon>Actinomycetota</taxon>
        <taxon>Actinomycetes</taxon>
        <taxon>Kitasatosporales</taxon>
        <taxon>Streptomycetaceae</taxon>
        <taxon>Kitasatospora</taxon>
    </lineage>
</organism>
<dbReference type="Proteomes" id="UP001432222">
    <property type="component" value="Chromosome"/>
</dbReference>
<keyword evidence="1" id="KW-0732">Signal</keyword>
<dbReference type="CDD" id="cd06543">
    <property type="entry name" value="GH18_PF-ChiA-like"/>
    <property type="match status" value="1"/>
</dbReference>
<dbReference type="SUPFAM" id="SSF49384">
    <property type="entry name" value="Carbohydrate-binding domain"/>
    <property type="match status" value="1"/>
</dbReference>
<dbReference type="InterPro" id="IPR008965">
    <property type="entry name" value="CBM2/CBM3_carb-bd_dom_sf"/>
</dbReference>
<feature type="domain" description="CBM2" evidence="4">
    <location>
        <begin position="42"/>
        <end position="153"/>
    </location>
</feature>
<proteinExistence type="predicted"/>
<dbReference type="InterPro" id="IPR017853">
    <property type="entry name" value="GH"/>
</dbReference>
<dbReference type="EMBL" id="CP108110">
    <property type="protein sequence ID" value="WUQ85999.1"/>
    <property type="molecule type" value="Genomic_DNA"/>
</dbReference>
<dbReference type="Gene3D" id="2.60.40.290">
    <property type="match status" value="1"/>
</dbReference>
<keyword evidence="2" id="KW-0119">Carbohydrate metabolism</keyword>
<dbReference type="InterPro" id="IPR052750">
    <property type="entry name" value="GH18_Chitinase"/>
</dbReference>
<dbReference type="PROSITE" id="PS51173">
    <property type="entry name" value="CBM2"/>
    <property type="match status" value="1"/>
</dbReference>
<evidence type="ECO:0000313" key="7">
    <source>
        <dbReference type="Proteomes" id="UP001432222"/>
    </source>
</evidence>
<dbReference type="RefSeq" id="WP_328956663.1">
    <property type="nucleotide sequence ID" value="NZ_CP108110.1"/>
</dbReference>
<dbReference type="Gene3D" id="3.20.20.80">
    <property type="entry name" value="Glycosidases"/>
    <property type="match status" value="1"/>
</dbReference>
<evidence type="ECO:0000256" key="1">
    <source>
        <dbReference type="ARBA" id="ARBA00022729"/>
    </source>
</evidence>
<dbReference type="PROSITE" id="PS51910">
    <property type="entry name" value="GH18_2"/>
    <property type="match status" value="1"/>
</dbReference>
<dbReference type="SUPFAM" id="SSF51445">
    <property type="entry name" value="(Trans)glycosidases"/>
    <property type="match status" value="1"/>
</dbReference>
<name>A0ABZ1U6Y6_9ACTN</name>
<dbReference type="Pfam" id="PF00553">
    <property type="entry name" value="CBM_2"/>
    <property type="match status" value="1"/>
</dbReference>